<evidence type="ECO:0000256" key="1">
    <source>
        <dbReference type="SAM" id="Phobius"/>
    </source>
</evidence>
<name>A0A3E0K714_9BACI</name>
<feature type="transmembrane region" description="Helical" evidence="1">
    <location>
        <begin position="350"/>
        <end position="370"/>
    </location>
</feature>
<accession>A0A3E0K714</accession>
<feature type="transmembrane region" description="Helical" evidence="1">
    <location>
        <begin position="126"/>
        <end position="144"/>
    </location>
</feature>
<feature type="transmembrane region" description="Helical" evidence="1">
    <location>
        <begin position="94"/>
        <end position="114"/>
    </location>
</feature>
<keyword evidence="1" id="KW-0812">Transmembrane</keyword>
<keyword evidence="1" id="KW-0472">Membrane</keyword>
<dbReference type="EMBL" id="QEWE01000012">
    <property type="protein sequence ID" value="REJ29969.1"/>
    <property type="molecule type" value="Genomic_DNA"/>
</dbReference>
<proteinExistence type="predicted"/>
<feature type="transmembrane region" description="Helical" evidence="1">
    <location>
        <begin position="321"/>
        <end position="343"/>
    </location>
</feature>
<keyword evidence="1" id="KW-1133">Transmembrane helix</keyword>
<dbReference type="InterPro" id="IPR008537">
    <property type="entry name" value="DUF819"/>
</dbReference>
<organism evidence="2 3">
    <name type="scientific">Caldibacillus debilis</name>
    <dbReference type="NCBI Taxonomy" id="301148"/>
    <lineage>
        <taxon>Bacteria</taxon>
        <taxon>Bacillati</taxon>
        <taxon>Bacillota</taxon>
        <taxon>Bacilli</taxon>
        <taxon>Bacillales</taxon>
        <taxon>Bacillaceae</taxon>
        <taxon>Caldibacillus</taxon>
    </lineage>
</organism>
<dbReference type="PANTHER" id="PTHR34289">
    <property type="entry name" value="PROTEIN, PUTATIVE (DUF819)-RELATED"/>
    <property type="match status" value="1"/>
</dbReference>
<evidence type="ECO:0000313" key="3">
    <source>
        <dbReference type="Proteomes" id="UP000257014"/>
    </source>
</evidence>
<reference evidence="2 3" key="1">
    <citation type="submission" date="2018-03" db="EMBL/GenBank/DDBJ databases">
        <authorList>
            <person name="Keele B.F."/>
        </authorList>
    </citation>
    <scope>NUCLEOTIDE SEQUENCE [LARGE SCALE GENOMIC DNA]</scope>
    <source>
        <strain evidence="2">ZCTH4_d</strain>
    </source>
</reference>
<dbReference type="RefSeq" id="WP_276642752.1">
    <property type="nucleotide sequence ID" value="NZ_QEWE01000012.1"/>
</dbReference>
<dbReference type="Proteomes" id="UP000257014">
    <property type="component" value="Unassembled WGS sequence"/>
</dbReference>
<evidence type="ECO:0000313" key="2">
    <source>
        <dbReference type="EMBL" id="REJ29969.1"/>
    </source>
</evidence>
<feature type="transmembrane region" description="Helical" evidence="1">
    <location>
        <begin position="33"/>
        <end position="53"/>
    </location>
</feature>
<feature type="transmembrane region" description="Helical" evidence="1">
    <location>
        <begin position="376"/>
        <end position="402"/>
    </location>
</feature>
<dbReference type="Pfam" id="PF05684">
    <property type="entry name" value="DUF819"/>
    <property type="match status" value="1"/>
</dbReference>
<protein>
    <recommendedName>
        <fullName evidence="4">DUF819 domain-containing protein</fullName>
    </recommendedName>
</protein>
<dbReference type="AlphaFoldDB" id="A0A3E0K714"/>
<gene>
    <name evidence="2" type="ORF">C6P37_04030</name>
</gene>
<feature type="transmembrane region" description="Helical" evidence="1">
    <location>
        <begin position="296"/>
        <end position="315"/>
    </location>
</feature>
<dbReference type="PANTHER" id="PTHR34289:SF8">
    <property type="entry name" value="DUF819 DOMAIN-CONTAINING PROTEIN"/>
    <property type="match status" value="1"/>
</dbReference>
<comment type="caution">
    <text evidence="2">The sequence shown here is derived from an EMBL/GenBank/DDBJ whole genome shotgun (WGS) entry which is preliminary data.</text>
</comment>
<feature type="transmembrane region" description="Helical" evidence="1">
    <location>
        <begin position="164"/>
        <end position="182"/>
    </location>
</feature>
<feature type="transmembrane region" description="Helical" evidence="1">
    <location>
        <begin position="65"/>
        <end position="82"/>
    </location>
</feature>
<sequence>MHSLIKPEDTWLLLGFLTGWAAASIYLEQKYRWAAKISGAVIALFGALILANLNIIPAESDVYDAVWTYAIPLAIPMLLFQADLKRIWRESGRMIVIFLMSSFGTVIGVYLAFLALKDRIPHLDKIGAMMTGSYIGGSVNFAALSAKFETPGELVSAAVVADNVMMAVYFFVLMAIPAFSFFRKHYPTPHIDAFEREAGKNPDAAPSSFWRRKEISLIDIAFTFASASVIAAVSFKLAEIFDGLIPSGDQASFLMNTLNGMFGDKYLMLTTVTVIAVTVFRKFFGNLRGAQEIGTFLIYLFFVVIGVPASVPLLLKNAPLLMVFVFIIVFVNMAVTLIAGKWLKFTLEEALLATNATIGGPTTAAAMAAAKGWDRLIVPALLAGIFGYMIGNYAGSMMGYFLHALL</sequence>
<feature type="transmembrane region" description="Helical" evidence="1">
    <location>
        <begin position="266"/>
        <end position="284"/>
    </location>
</feature>
<evidence type="ECO:0008006" key="4">
    <source>
        <dbReference type="Google" id="ProtNLM"/>
    </source>
</evidence>